<dbReference type="Gene3D" id="3.40.50.2300">
    <property type="match status" value="1"/>
</dbReference>
<evidence type="ECO:0000313" key="17">
    <source>
        <dbReference type="Proteomes" id="UP000683139"/>
    </source>
</evidence>
<dbReference type="PANTHER" id="PTHR48111:SF49">
    <property type="entry name" value="HEME RESPONSE REGULATOR HSSR"/>
    <property type="match status" value="1"/>
</dbReference>
<accession>A0A919YJE7</accession>
<evidence type="ECO:0000256" key="6">
    <source>
        <dbReference type="ARBA" id="ARBA00023026"/>
    </source>
</evidence>
<evidence type="ECO:0000256" key="9">
    <source>
        <dbReference type="ARBA" id="ARBA00023163"/>
    </source>
</evidence>
<evidence type="ECO:0000256" key="7">
    <source>
        <dbReference type="ARBA" id="ARBA00023125"/>
    </source>
</evidence>
<gene>
    <name evidence="16" type="ORF">J40TS1_11240</name>
</gene>
<evidence type="ECO:0000259" key="15">
    <source>
        <dbReference type="PROSITE" id="PS51755"/>
    </source>
</evidence>
<evidence type="ECO:0000256" key="12">
    <source>
        <dbReference type="PROSITE-ProRule" id="PRU00169"/>
    </source>
</evidence>
<keyword evidence="5" id="KW-0805">Transcription regulation</keyword>
<reference evidence="16" key="1">
    <citation type="submission" date="2021-03" db="EMBL/GenBank/DDBJ databases">
        <title>Antimicrobial resistance genes in bacteria isolated from Japanese honey, and their potential for conferring macrolide and lincosamide resistance in the American foulbrood pathogen Paenibacillus larvae.</title>
        <authorList>
            <person name="Okamoto M."/>
            <person name="Kumagai M."/>
            <person name="Kanamori H."/>
            <person name="Takamatsu D."/>
        </authorList>
    </citation>
    <scope>NUCLEOTIDE SEQUENCE</scope>
    <source>
        <strain evidence="16">J40TS1</strain>
    </source>
</reference>
<evidence type="ECO:0000256" key="1">
    <source>
        <dbReference type="ARBA" id="ARBA00004496"/>
    </source>
</evidence>
<evidence type="ECO:0000256" key="13">
    <source>
        <dbReference type="PROSITE-ProRule" id="PRU01091"/>
    </source>
</evidence>
<dbReference type="SMART" id="SM00448">
    <property type="entry name" value="REC"/>
    <property type="match status" value="1"/>
</dbReference>
<dbReference type="InterPro" id="IPR001789">
    <property type="entry name" value="Sig_transdc_resp-reg_receiver"/>
</dbReference>
<feature type="domain" description="OmpR/PhoB-type" evidence="15">
    <location>
        <begin position="124"/>
        <end position="222"/>
    </location>
</feature>
<dbReference type="PROSITE" id="PS50110">
    <property type="entry name" value="RESPONSE_REGULATORY"/>
    <property type="match status" value="1"/>
</dbReference>
<keyword evidence="3 12" id="KW-0597">Phosphoprotein</keyword>
<keyword evidence="6" id="KW-0843">Virulence</keyword>
<dbReference type="GO" id="GO:0000976">
    <property type="term" value="F:transcription cis-regulatory region binding"/>
    <property type="evidence" value="ECO:0007669"/>
    <property type="project" value="TreeGrafter"/>
</dbReference>
<evidence type="ECO:0000256" key="3">
    <source>
        <dbReference type="ARBA" id="ARBA00022553"/>
    </source>
</evidence>
<feature type="domain" description="Response regulatory" evidence="14">
    <location>
        <begin position="3"/>
        <end position="116"/>
    </location>
</feature>
<dbReference type="SUPFAM" id="SSF52172">
    <property type="entry name" value="CheY-like"/>
    <property type="match status" value="1"/>
</dbReference>
<keyword evidence="17" id="KW-1185">Reference proteome</keyword>
<comment type="subcellular location">
    <subcellularLocation>
        <location evidence="1">Cytoplasm</location>
    </subcellularLocation>
</comment>
<dbReference type="AlphaFoldDB" id="A0A919YJE7"/>
<name>A0A919YJE7_9BACL</name>
<dbReference type="Pfam" id="PF00486">
    <property type="entry name" value="Trans_reg_C"/>
    <property type="match status" value="1"/>
</dbReference>
<dbReference type="GO" id="GO:0000156">
    <property type="term" value="F:phosphorelay response regulator activity"/>
    <property type="evidence" value="ECO:0007669"/>
    <property type="project" value="TreeGrafter"/>
</dbReference>
<dbReference type="Gene3D" id="1.10.10.10">
    <property type="entry name" value="Winged helix-like DNA-binding domain superfamily/Winged helix DNA-binding domain"/>
    <property type="match status" value="1"/>
</dbReference>
<evidence type="ECO:0000259" key="14">
    <source>
        <dbReference type="PROSITE" id="PS50110"/>
    </source>
</evidence>
<dbReference type="Proteomes" id="UP000683139">
    <property type="component" value="Unassembled WGS sequence"/>
</dbReference>
<organism evidence="16 17">
    <name type="scientific">Paenibacillus montaniterrae</name>
    <dbReference type="NCBI Taxonomy" id="429341"/>
    <lineage>
        <taxon>Bacteria</taxon>
        <taxon>Bacillati</taxon>
        <taxon>Bacillota</taxon>
        <taxon>Bacilli</taxon>
        <taxon>Bacillales</taxon>
        <taxon>Paenibacillaceae</taxon>
        <taxon>Paenibacillus</taxon>
    </lineage>
</organism>
<dbReference type="RefSeq" id="WP_213513681.1">
    <property type="nucleotide sequence ID" value="NZ_BOSE01000001.1"/>
</dbReference>
<keyword evidence="7 13" id="KW-0238">DNA-binding</keyword>
<dbReference type="PANTHER" id="PTHR48111">
    <property type="entry name" value="REGULATOR OF RPOS"/>
    <property type="match status" value="1"/>
</dbReference>
<dbReference type="Gene3D" id="6.10.250.690">
    <property type="match status" value="1"/>
</dbReference>
<proteinExistence type="predicted"/>
<dbReference type="Pfam" id="PF00072">
    <property type="entry name" value="Response_reg"/>
    <property type="match status" value="1"/>
</dbReference>
<keyword evidence="4" id="KW-0902">Two-component regulatory system</keyword>
<dbReference type="GO" id="GO:0005829">
    <property type="term" value="C:cytosol"/>
    <property type="evidence" value="ECO:0007669"/>
    <property type="project" value="TreeGrafter"/>
</dbReference>
<dbReference type="InterPro" id="IPR001867">
    <property type="entry name" value="OmpR/PhoB-type_DNA-bd"/>
</dbReference>
<dbReference type="EMBL" id="BOSE01000001">
    <property type="protein sequence ID" value="GIP15482.1"/>
    <property type="molecule type" value="Genomic_DNA"/>
</dbReference>
<evidence type="ECO:0000256" key="4">
    <source>
        <dbReference type="ARBA" id="ARBA00023012"/>
    </source>
</evidence>
<dbReference type="CDD" id="cd00383">
    <property type="entry name" value="trans_reg_C"/>
    <property type="match status" value="1"/>
</dbReference>
<keyword evidence="2" id="KW-0963">Cytoplasm</keyword>
<dbReference type="GO" id="GO:0006355">
    <property type="term" value="P:regulation of DNA-templated transcription"/>
    <property type="evidence" value="ECO:0007669"/>
    <property type="project" value="InterPro"/>
</dbReference>
<dbReference type="CDD" id="cd17574">
    <property type="entry name" value="REC_OmpR"/>
    <property type="match status" value="1"/>
</dbReference>
<dbReference type="InterPro" id="IPR011006">
    <property type="entry name" value="CheY-like_superfamily"/>
</dbReference>
<dbReference type="InterPro" id="IPR039420">
    <property type="entry name" value="WalR-like"/>
</dbReference>
<evidence type="ECO:0000256" key="2">
    <source>
        <dbReference type="ARBA" id="ARBA00022490"/>
    </source>
</evidence>
<dbReference type="SMART" id="SM00862">
    <property type="entry name" value="Trans_reg_C"/>
    <property type="match status" value="1"/>
</dbReference>
<feature type="DNA-binding region" description="OmpR/PhoB-type" evidence="13">
    <location>
        <begin position="124"/>
        <end position="222"/>
    </location>
</feature>
<keyword evidence="8" id="KW-0010">Activator</keyword>
<evidence type="ECO:0000256" key="10">
    <source>
        <dbReference type="ARBA" id="ARBA00037471"/>
    </source>
</evidence>
<evidence type="ECO:0000256" key="8">
    <source>
        <dbReference type="ARBA" id="ARBA00023159"/>
    </source>
</evidence>
<comment type="function">
    <text evidence="10">Member of the two-component regulatory system HssS/HssR involved in intracellular heme homeostasis and tempering of staphylococcal virulence. Phosphorylated HssR binds to a direct repeat sequence within hrtAB promoter and activates the expression of hrtAB, an efflux pump, in response to extracellular heme, hemin, hemoglobin or blood.</text>
</comment>
<feature type="modified residue" description="4-aspartylphosphate" evidence="12">
    <location>
        <position position="52"/>
    </location>
</feature>
<protein>
    <recommendedName>
        <fullName evidence="11">Heme response regulator HssR</fullName>
    </recommendedName>
</protein>
<keyword evidence="9" id="KW-0804">Transcription</keyword>
<evidence type="ECO:0000256" key="11">
    <source>
        <dbReference type="ARBA" id="ARBA00039976"/>
    </source>
</evidence>
<sequence>MKHLLIADDDANNRALLNHYMTREGFRVIEACNGEEAILQMKQHKIDLAIIDVKMPGLNGLYVCEYIRSNYDIPIILLTACQQLEDKEQGYLSGTDDYVTKPFEIVELLYRVKALFRRYSLASSDKIRLNQLLIDRKNHEIVDGEAVLLLPLKEFELLAQLAQYPGRLFAREELIRLIWGADYAGDERTVDVHIKRLRKRFLNYKDSFAIRTIRGIGYKLEVSGQ</sequence>
<evidence type="ECO:0000256" key="5">
    <source>
        <dbReference type="ARBA" id="ARBA00023015"/>
    </source>
</evidence>
<evidence type="ECO:0000313" key="16">
    <source>
        <dbReference type="EMBL" id="GIP15482.1"/>
    </source>
</evidence>
<dbReference type="GO" id="GO:0032993">
    <property type="term" value="C:protein-DNA complex"/>
    <property type="evidence" value="ECO:0007669"/>
    <property type="project" value="TreeGrafter"/>
</dbReference>
<dbReference type="InterPro" id="IPR036388">
    <property type="entry name" value="WH-like_DNA-bd_sf"/>
</dbReference>
<comment type="caution">
    <text evidence="16">The sequence shown here is derived from an EMBL/GenBank/DDBJ whole genome shotgun (WGS) entry which is preliminary data.</text>
</comment>
<dbReference type="PROSITE" id="PS51755">
    <property type="entry name" value="OMPR_PHOB"/>
    <property type="match status" value="1"/>
</dbReference>